<evidence type="ECO:0000313" key="2">
    <source>
        <dbReference type="EMBL" id="QCD90401.1"/>
    </source>
</evidence>
<keyword evidence="3" id="KW-1185">Reference proteome</keyword>
<dbReference type="Proteomes" id="UP000501690">
    <property type="component" value="Linkage Group LG4"/>
</dbReference>
<gene>
    <name evidence="2" type="ORF">DEO72_LG4g1356</name>
</gene>
<evidence type="ECO:0000313" key="3">
    <source>
        <dbReference type="Proteomes" id="UP000501690"/>
    </source>
</evidence>
<dbReference type="EMBL" id="CP039348">
    <property type="protein sequence ID" value="QCD90401.1"/>
    <property type="molecule type" value="Genomic_DNA"/>
</dbReference>
<feature type="region of interest" description="Disordered" evidence="1">
    <location>
        <begin position="1"/>
        <end position="61"/>
    </location>
</feature>
<feature type="compositionally biased region" description="Basic and acidic residues" evidence="1">
    <location>
        <begin position="1"/>
        <end position="11"/>
    </location>
</feature>
<name>A0A4D6LPD2_VIGUN</name>
<organism evidence="2 3">
    <name type="scientific">Vigna unguiculata</name>
    <name type="common">Cowpea</name>
    <dbReference type="NCBI Taxonomy" id="3917"/>
    <lineage>
        <taxon>Eukaryota</taxon>
        <taxon>Viridiplantae</taxon>
        <taxon>Streptophyta</taxon>
        <taxon>Embryophyta</taxon>
        <taxon>Tracheophyta</taxon>
        <taxon>Spermatophyta</taxon>
        <taxon>Magnoliopsida</taxon>
        <taxon>eudicotyledons</taxon>
        <taxon>Gunneridae</taxon>
        <taxon>Pentapetalae</taxon>
        <taxon>rosids</taxon>
        <taxon>fabids</taxon>
        <taxon>Fabales</taxon>
        <taxon>Fabaceae</taxon>
        <taxon>Papilionoideae</taxon>
        <taxon>50 kb inversion clade</taxon>
        <taxon>NPAAA clade</taxon>
        <taxon>indigoferoid/millettioid clade</taxon>
        <taxon>Phaseoleae</taxon>
        <taxon>Vigna</taxon>
    </lineage>
</organism>
<accession>A0A4D6LPD2</accession>
<protein>
    <submittedName>
        <fullName evidence="2">Uncharacterized protein</fullName>
    </submittedName>
</protein>
<reference evidence="2 3" key="1">
    <citation type="submission" date="2019-04" db="EMBL/GenBank/DDBJ databases">
        <title>An improved genome assembly and genetic linkage map for asparagus bean, Vigna unguiculata ssp. sesquipedialis.</title>
        <authorList>
            <person name="Xia Q."/>
            <person name="Zhang R."/>
            <person name="Dong Y."/>
        </authorList>
    </citation>
    <scope>NUCLEOTIDE SEQUENCE [LARGE SCALE GENOMIC DNA]</scope>
    <source>
        <tissue evidence="2">Leaf</tissue>
    </source>
</reference>
<proteinExistence type="predicted"/>
<dbReference type="AlphaFoldDB" id="A0A4D6LPD2"/>
<evidence type="ECO:0000256" key="1">
    <source>
        <dbReference type="SAM" id="MobiDB-lite"/>
    </source>
</evidence>
<sequence>MAARRSGERLRGGVAARRTGSGCGGRAKECSGRWWSGVEQREEENAEKRERRKKREEKLRK</sequence>